<proteinExistence type="predicted"/>
<feature type="compositionally biased region" description="Basic and acidic residues" evidence="1">
    <location>
        <begin position="318"/>
        <end position="341"/>
    </location>
</feature>
<feature type="transmembrane region" description="Helical" evidence="2">
    <location>
        <begin position="12"/>
        <end position="31"/>
    </location>
</feature>
<evidence type="ECO:0000313" key="3">
    <source>
        <dbReference type="EMBL" id="MFI7445671.1"/>
    </source>
</evidence>
<feature type="transmembrane region" description="Helical" evidence="2">
    <location>
        <begin position="82"/>
        <end position="107"/>
    </location>
</feature>
<dbReference type="EMBL" id="JBITMB010000016">
    <property type="protein sequence ID" value="MFI7445671.1"/>
    <property type="molecule type" value="Genomic_DNA"/>
</dbReference>
<protein>
    <recommendedName>
        <fullName evidence="5">LigA protein</fullName>
    </recommendedName>
</protein>
<organism evidence="3 4">
    <name type="scientific">Nonomuraea indica</name>
    <dbReference type="NCBI Taxonomy" id="1581193"/>
    <lineage>
        <taxon>Bacteria</taxon>
        <taxon>Bacillati</taxon>
        <taxon>Actinomycetota</taxon>
        <taxon>Actinomycetes</taxon>
        <taxon>Streptosporangiales</taxon>
        <taxon>Streptosporangiaceae</taxon>
        <taxon>Nonomuraea</taxon>
    </lineage>
</organism>
<dbReference type="Proteomes" id="UP001612928">
    <property type="component" value="Unassembled WGS sequence"/>
</dbReference>
<feature type="transmembrane region" description="Helical" evidence="2">
    <location>
        <begin position="211"/>
        <end position="233"/>
    </location>
</feature>
<name>A0ABW8AFZ4_9ACTN</name>
<feature type="region of interest" description="Disordered" evidence="1">
    <location>
        <begin position="311"/>
        <end position="341"/>
    </location>
</feature>
<keyword evidence="4" id="KW-1185">Reference proteome</keyword>
<evidence type="ECO:0000313" key="4">
    <source>
        <dbReference type="Proteomes" id="UP001612928"/>
    </source>
</evidence>
<reference evidence="3 4" key="1">
    <citation type="submission" date="2024-10" db="EMBL/GenBank/DDBJ databases">
        <title>The Natural Products Discovery Center: Release of the First 8490 Sequenced Strains for Exploring Actinobacteria Biosynthetic Diversity.</title>
        <authorList>
            <person name="Kalkreuter E."/>
            <person name="Kautsar S.A."/>
            <person name="Yang D."/>
            <person name="Bader C.D."/>
            <person name="Teijaro C.N."/>
            <person name="Fluegel L."/>
            <person name="Davis C.M."/>
            <person name="Simpson J.R."/>
            <person name="Lauterbach L."/>
            <person name="Steele A.D."/>
            <person name="Gui C."/>
            <person name="Meng S."/>
            <person name="Li G."/>
            <person name="Viehrig K."/>
            <person name="Ye F."/>
            <person name="Su P."/>
            <person name="Kiefer A.F."/>
            <person name="Nichols A."/>
            <person name="Cepeda A.J."/>
            <person name="Yan W."/>
            <person name="Fan B."/>
            <person name="Jiang Y."/>
            <person name="Adhikari A."/>
            <person name="Zheng C.-J."/>
            <person name="Schuster L."/>
            <person name="Cowan T.M."/>
            <person name="Smanski M.J."/>
            <person name="Chevrette M.G."/>
            <person name="De Carvalho L.P.S."/>
            <person name="Shen B."/>
        </authorList>
    </citation>
    <scope>NUCLEOTIDE SEQUENCE [LARGE SCALE GENOMIC DNA]</scope>
    <source>
        <strain evidence="3 4">NPDC049503</strain>
    </source>
</reference>
<accession>A0ABW8AFZ4</accession>
<feature type="transmembrane region" description="Helical" evidence="2">
    <location>
        <begin position="278"/>
        <end position="302"/>
    </location>
</feature>
<feature type="transmembrane region" description="Helical" evidence="2">
    <location>
        <begin position="167"/>
        <end position="191"/>
    </location>
</feature>
<keyword evidence="2" id="KW-0812">Transmembrane</keyword>
<keyword evidence="2" id="KW-1133">Transmembrane helix</keyword>
<feature type="transmembrane region" description="Helical" evidence="2">
    <location>
        <begin position="245"/>
        <end position="266"/>
    </location>
</feature>
<feature type="transmembrane region" description="Helical" evidence="2">
    <location>
        <begin position="51"/>
        <end position="70"/>
    </location>
</feature>
<dbReference type="RefSeq" id="WP_397026161.1">
    <property type="nucleotide sequence ID" value="NZ_JBITMB010000016.1"/>
</dbReference>
<gene>
    <name evidence="3" type="ORF">ACIBP5_37365</name>
</gene>
<comment type="caution">
    <text evidence="3">The sequence shown here is derived from an EMBL/GenBank/DDBJ whole genome shotgun (WGS) entry which is preliminary data.</text>
</comment>
<feature type="transmembrane region" description="Helical" evidence="2">
    <location>
        <begin position="119"/>
        <end position="146"/>
    </location>
</feature>
<evidence type="ECO:0000256" key="1">
    <source>
        <dbReference type="SAM" id="MobiDB-lite"/>
    </source>
</evidence>
<evidence type="ECO:0008006" key="5">
    <source>
        <dbReference type="Google" id="ProtNLM"/>
    </source>
</evidence>
<keyword evidence="2" id="KW-0472">Membrane</keyword>
<evidence type="ECO:0000256" key="2">
    <source>
        <dbReference type="SAM" id="Phobius"/>
    </source>
</evidence>
<sequence>MTRTKPSIGRVTAAIVTIAAMLPYLTLKILWMAGNPLGLDPAFVDDPTVVALNAMTFGMDAVGLVMALAFTMRWGMRLPAWLVLLPLWVGTGLLSVIVVTAPLGVLVEGADVLPDAGPIQPWVIMVVYSGFVVQGVGLMVSFALYARDRWPHVLTAPVADRPLTSTLPFQAVVARGALLFTLLIGGIRLAWAFGVSAGLPGVADDYSPSSALLDGFKGLLAIGAGAALLAMVAGAGRAPFWKPLVVAWLGSGAMFGWGLYAMIVTVTGGPLGGNSPGLVGVVQLFETLTGLVMGMCGAFLLAERSRRAAGGSGGRHVQAAEHALEGEDREGDRAPADHGHR</sequence>